<dbReference type="Proteomes" id="UP000663832">
    <property type="component" value="Unassembled WGS sequence"/>
</dbReference>
<evidence type="ECO:0000313" key="2">
    <source>
        <dbReference type="EMBL" id="CAF1341479.1"/>
    </source>
</evidence>
<organism evidence="1 4">
    <name type="scientific">Adineta steineri</name>
    <dbReference type="NCBI Taxonomy" id="433720"/>
    <lineage>
        <taxon>Eukaryota</taxon>
        <taxon>Metazoa</taxon>
        <taxon>Spiralia</taxon>
        <taxon>Gnathifera</taxon>
        <taxon>Rotifera</taxon>
        <taxon>Eurotatoria</taxon>
        <taxon>Bdelloidea</taxon>
        <taxon>Adinetida</taxon>
        <taxon>Adinetidae</taxon>
        <taxon>Adineta</taxon>
    </lineage>
</organism>
<evidence type="ECO:0000313" key="1">
    <source>
        <dbReference type="EMBL" id="CAF1153323.1"/>
    </source>
</evidence>
<name>A0A814SVB1_9BILA</name>
<gene>
    <name evidence="1" type="ORF">BJG266_LOCUS24218</name>
    <name evidence="2" type="ORF">QVE165_LOCUS33465</name>
</gene>
<dbReference type="AlphaFoldDB" id="A0A814SVB1"/>
<reference evidence="1" key="1">
    <citation type="submission" date="2021-02" db="EMBL/GenBank/DDBJ databases">
        <authorList>
            <person name="Nowell W R."/>
        </authorList>
    </citation>
    <scope>NUCLEOTIDE SEQUENCE</scope>
</reference>
<accession>A0A814SVB1</accession>
<evidence type="ECO:0000313" key="3">
    <source>
        <dbReference type="Proteomes" id="UP000663832"/>
    </source>
</evidence>
<dbReference type="EMBL" id="CAJNOM010000306">
    <property type="protein sequence ID" value="CAF1341479.1"/>
    <property type="molecule type" value="Genomic_DNA"/>
</dbReference>
<proteinExistence type="predicted"/>
<keyword evidence="3" id="KW-1185">Reference proteome</keyword>
<sequence>MDASQNVDQLLASSLGGTIVDNAEIQAYILSVGTVKRDAIGVSKSIQSQLVHKRLLDKIIKVIDGIDYFSILVDHHIEHEILLRDGISHTQQWGSIHHFYVKVIGTKSIAYGAAALLGTILNEDAIGIYHPLTNDDRLILDSKHGQPLPDNFHKYFTIYSTSPILYNTTLKIIEIVCKRFPTLSGQLDTLGQSIEFHDFDVSFKGTSAQIEETLKENFEQLFQVKTHFSKSTLLIRNDYQEALNASGFKINQLLIVR</sequence>
<protein>
    <submittedName>
        <fullName evidence="1">Uncharacterized protein</fullName>
    </submittedName>
</protein>
<dbReference type="EMBL" id="CAJNOI010000170">
    <property type="protein sequence ID" value="CAF1153323.1"/>
    <property type="molecule type" value="Genomic_DNA"/>
</dbReference>
<comment type="caution">
    <text evidence="1">The sequence shown here is derived from an EMBL/GenBank/DDBJ whole genome shotgun (WGS) entry which is preliminary data.</text>
</comment>
<dbReference type="Proteomes" id="UP000663877">
    <property type="component" value="Unassembled WGS sequence"/>
</dbReference>
<dbReference type="OrthoDB" id="10045466at2759"/>
<evidence type="ECO:0000313" key="4">
    <source>
        <dbReference type="Proteomes" id="UP000663877"/>
    </source>
</evidence>